<dbReference type="EMBL" id="JBHSCQ010000022">
    <property type="protein sequence ID" value="MFC4266718.1"/>
    <property type="molecule type" value="Genomic_DNA"/>
</dbReference>
<dbReference type="InterPro" id="IPR036849">
    <property type="entry name" value="Enolase-like_C_sf"/>
</dbReference>
<comment type="cofactor">
    <cofactor evidence="1">
        <name>a divalent metal cation</name>
        <dbReference type="ChEBI" id="CHEBI:60240"/>
    </cofactor>
</comment>
<dbReference type="SFLD" id="SFLDF00009">
    <property type="entry name" value="o-succinylbenzoate_synthase"/>
    <property type="match status" value="1"/>
</dbReference>
<reference evidence="9" key="1">
    <citation type="journal article" date="2019" name="Int. J. Syst. Evol. Microbiol.">
        <title>The Global Catalogue of Microorganisms (GCM) 10K type strain sequencing project: providing services to taxonomists for standard genome sequencing and annotation.</title>
        <authorList>
            <consortium name="The Broad Institute Genomics Platform"/>
            <consortium name="The Broad Institute Genome Sequencing Center for Infectious Disease"/>
            <person name="Wu L."/>
            <person name="Ma J."/>
        </authorList>
    </citation>
    <scope>NUCLEOTIDE SEQUENCE [LARGE SCALE GENOMIC DNA]</scope>
    <source>
        <strain evidence="9">CGMCC 1.10698</strain>
    </source>
</reference>
<dbReference type="Pfam" id="PF02746">
    <property type="entry name" value="MR_MLE_N"/>
    <property type="match status" value="1"/>
</dbReference>
<evidence type="ECO:0000256" key="1">
    <source>
        <dbReference type="ARBA" id="ARBA00001968"/>
    </source>
</evidence>
<organism evidence="8 9">
    <name type="scientific">Arthrobacter cryoconiti</name>
    <dbReference type="NCBI Taxonomy" id="748907"/>
    <lineage>
        <taxon>Bacteria</taxon>
        <taxon>Bacillati</taxon>
        <taxon>Actinomycetota</taxon>
        <taxon>Actinomycetes</taxon>
        <taxon>Micrococcales</taxon>
        <taxon>Micrococcaceae</taxon>
        <taxon>Arthrobacter</taxon>
    </lineage>
</organism>
<dbReference type="SUPFAM" id="SSF51604">
    <property type="entry name" value="Enolase C-terminal domain-like"/>
    <property type="match status" value="1"/>
</dbReference>
<evidence type="ECO:0000256" key="4">
    <source>
        <dbReference type="ARBA" id="ARBA00023239"/>
    </source>
</evidence>
<dbReference type="Gene3D" id="3.30.390.10">
    <property type="entry name" value="Enolase-like, N-terminal domain"/>
    <property type="match status" value="1"/>
</dbReference>
<dbReference type="Proteomes" id="UP001595773">
    <property type="component" value="Unassembled WGS sequence"/>
</dbReference>
<keyword evidence="9" id="KW-1185">Reference proteome</keyword>
<keyword evidence="4 8" id="KW-0456">Lyase</keyword>
<dbReference type="Gene3D" id="3.20.20.120">
    <property type="entry name" value="Enolase-like C-terminal domain"/>
    <property type="match status" value="1"/>
</dbReference>
<comment type="caution">
    <text evidence="8">The sequence shown here is derived from an EMBL/GenBank/DDBJ whole genome shotgun (WGS) entry which is preliminary data.</text>
</comment>
<evidence type="ECO:0000256" key="3">
    <source>
        <dbReference type="ARBA" id="ARBA00022842"/>
    </source>
</evidence>
<dbReference type="Pfam" id="PF13378">
    <property type="entry name" value="MR_MLE_C"/>
    <property type="match status" value="1"/>
</dbReference>
<dbReference type="SUPFAM" id="SSF54826">
    <property type="entry name" value="Enolase N-terminal domain-like"/>
    <property type="match status" value="1"/>
</dbReference>
<evidence type="ECO:0000256" key="5">
    <source>
        <dbReference type="ARBA" id="ARBA00029491"/>
    </source>
</evidence>
<dbReference type="CDD" id="cd03317">
    <property type="entry name" value="NAAAR"/>
    <property type="match status" value="1"/>
</dbReference>
<dbReference type="PANTHER" id="PTHR48073">
    <property type="entry name" value="O-SUCCINYLBENZOATE SYNTHASE-RELATED"/>
    <property type="match status" value="1"/>
</dbReference>
<dbReference type="RefSeq" id="WP_230066045.1">
    <property type="nucleotide sequence ID" value="NZ_BAABLL010000010.1"/>
</dbReference>
<keyword evidence="2" id="KW-0479">Metal-binding</keyword>
<keyword evidence="3" id="KW-0460">Magnesium</keyword>
<dbReference type="InterPro" id="IPR010197">
    <property type="entry name" value="OSBS/NAAAR"/>
</dbReference>
<protein>
    <recommendedName>
        <fullName evidence="5 6">o-succinylbenzoate synthase</fullName>
        <ecNumber evidence="5 6">4.2.1.113</ecNumber>
    </recommendedName>
</protein>
<proteinExistence type="predicted"/>
<evidence type="ECO:0000256" key="6">
    <source>
        <dbReference type="NCBIfam" id="TIGR01928"/>
    </source>
</evidence>
<evidence type="ECO:0000259" key="7">
    <source>
        <dbReference type="SMART" id="SM00922"/>
    </source>
</evidence>
<name>A0ABV8R3J8_9MICC</name>
<dbReference type="PANTHER" id="PTHR48073:SF5">
    <property type="entry name" value="O-SUCCINYLBENZOATE SYNTHASE"/>
    <property type="match status" value="1"/>
</dbReference>
<dbReference type="InterPro" id="IPR029017">
    <property type="entry name" value="Enolase-like_N"/>
</dbReference>
<evidence type="ECO:0000313" key="8">
    <source>
        <dbReference type="EMBL" id="MFC4266718.1"/>
    </source>
</evidence>
<evidence type="ECO:0000256" key="2">
    <source>
        <dbReference type="ARBA" id="ARBA00022723"/>
    </source>
</evidence>
<dbReference type="SMART" id="SM00922">
    <property type="entry name" value="MR_MLE"/>
    <property type="match status" value="1"/>
</dbReference>
<evidence type="ECO:0000313" key="9">
    <source>
        <dbReference type="Proteomes" id="UP001595773"/>
    </source>
</evidence>
<dbReference type="SFLD" id="SFLDS00001">
    <property type="entry name" value="Enolase"/>
    <property type="match status" value="1"/>
</dbReference>
<accession>A0ABV8R3J8</accession>
<feature type="domain" description="Mandelate racemase/muconate lactonizing enzyme C-terminal" evidence="7">
    <location>
        <begin position="156"/>
        <end position="248"/>
    </location>
</feature>
<dbReference type="InterPro" id="IPR013342">
    <property type="entry name" value="Mandelate_racemase_C"/>
</dbReference>
<gene>
    <name evidence="8" type="primary">menC</name>
    <name evidence="8" type="ORF">ACFOW9_14005</name>
</gene>
<sequence>MKIESVELLRVDLPLVAPFTTSFGTQTIRRALLLRVVGKAPDAAGELVPVVGWGECVCLSDPYYSPEYLDGCAELMRRYLLPALFAAQADGHEITAETTAHFLRRVIGNPIAKAAVEMAILDAQLRGRSQSLANYFGVTRTMVPSGVSVGIMDTIPELLDTVAGYVDQGYVRIKLKIKPGWDLAPVRAVRERFGEELLLQVDANAAYSLVDAPLLRRLDDYGLLLIEQPLADDDLYQHAQLARMLRTPICLDESIVSAKSAADAIALGAVEIINIKPARVGGYLEARKIHDLAQAHGKAVWCGGMLETGLGRAANAALAGLSGFTLPGDISASDRFYTEDITEPFKLEDGQIRIPTGPGLGVEPIPEMLAKYSQGSVTVEAN</sequence>
<dbReference type="InterPro" id="IPR013341">
    <property type="entry name" value="Mandelate_racemase_N_dom"/>
</dbReference>
<dbReference type="NCBIfam" id="TIGR01928">
    <property type="entry name" value="menC_lowGC_arch"/>
    <property type="match status" value="1"/>
</dbReference>
<dbReference type="SFLD" id="SFLDG00180">
    <property type="entry name" value="muconate_cycloisomerase"/>
    <property type="match status" value="1"/>
</dbReference>
<dbReference type="EC" id="4.2.1.113" evidence="5 6"/>
<dbReference type="InterPro" id="IPR029065">
    <property type="entry name" value="Enolase_C-like"/>
</dbReference>
<dbReference type="GO" id="GO:0043748">
    <property type="term" value="F:O-succinylbenzoate synthase activity"/>
    <property type="evidence" value="ECO:0007669"/>
    <property type="project" value="UniProtKB-EC"/>
</dbReference>